<reference evidence="9 10" key="1">
    <citation type="submission" date="2011-08" db="EMBL/GenBank/DDBJ databases">
        <title>The Genome Sequence of Johnsonella ignava ATCC 51276.</title>
        <authorList>
            <consortium name="The Broad Institute Genome Sequencing Platform"/>
            <person name="Earl A."/>
            <person name="Ward D."/>
            <person name="Feldgarden M."/>
            <person name="Gevers D."/>
            <person name="Izard J."/>
            <person name="Blanton J.M."/>
            <person name="Baranova O.V."/>
            <person name="Dewhirst F.E."/>
            <person name="Young S.K."/>
            <person name="Zeng Q."/>
            <person name="Gargeya S."/>
            <person name="Fitzgerald M."/>
            <person name="Haas B."/>
            <person name="Abouelleil A."/>
            <person name="Alvarado L."/>
            <person name="Arachchi H.M."/>
            <person name="Berlin A."/>
            <person name="Brown A."/>
            <person name="Chapman S.B."/>
            <person name="Chen Z."/>
            <person name="Dunbar C."/>
            <person name="Freedman E."/>
            <person name="Gearin G."/>
            <person name="Gellesch M."/>
            <person name="Goldberg J."/>
            <person name="Griggs A."/>
            <person name="Gujja S."/>
            <person name="Heiman D."/>
            <person name="Howarth C."/>
            <person name="Larson L."/>
            <person name="Lui A."/>
            <person name="MacDonald P.J.P."/>
            <person name="Montmayeur A."/>
            <person name="Murphy C."/>
            <person name="Neiman D."/>
            <person name="Pearson M."/>
            <person name="Priest M."/>
            <person name="Roberts A."/>
            <person name="Saif S."/>
            <person name="Shea T."/>
            <person name="Shenoy N."/>
            <person name="Sisk P."/>
            <person name="Stolte C."/>
            <person name="Sykes S."/>
            <person name="Wortman J."/>
            <person name="Nusbaum C."/>
            <person name="Birren B."/>
        </authorList>
    </citation>
    <scope>NUCLEOTIDE SEQUENCE [LARGE SCALE GENOMIC DNA]</scope>
    <source>
        <strain evidence="9 10">ATCC 51276</strain>
    </source>
</reference>
<evidence type="ECO:0000256" key="1">
    <source>
        <dbReference type="ARBA" id="ARBA00004651"/>
    </source>
</evidence>
<keyword evidence="4 7" id="KW-0812">Transmembrane</keyword>
<comment type="similarity">
    <text evidence="7">Belongs to the binding-protein-dependent transport system permease family.</text>
</comment>
<feature type="transmembrane region" description="Helical" evidence="7">
    <location>
        <begin position="251"/>
        <end position="273"/>
    </location>
</feature>
<dbReference type="EMBL" id="ACZL01000023">
    <property type="protein sequence ID" value="EHI55417.1"/>
    <property type="molecule type" value="Genomic_DNA"/>
</dbReference>
<dbReference type="PANTHER" id="PTHR43386">
    <property type="entry name" value="OLIGOPEPTIDE TRANSPORT SYSTEM PERMEASE PROTEIN APPC"/>
    <property type="match status" value="1"/>
</dbReference>
<evidence type="ECO:0000259" key="8">
    <source>
        <dbReference type="PROSITE" id="PS50928"/>
    </source>
</evidence>
<organism evidence="9 10">
    <name type="scientific">Johnsonella ignava ATCC 51276</name>
    <dbReference type="NCBI Taxonomy" id="679200"/>
    <lineage>
        <taxon>Bacteria</taxon>
        <taxon>Bacillati</taxon>
        <taxon>Bacillota</taxon>
        <taxon>Clostridia</taxon>
        <taxon>Lachnospirales</taxon>
        <taxon>Lachnospiraceae</taxon>
        <taxon>Johnsonella</taxon>
    </lineage>
</organism>
<feature type="transmembrane region" description="Helical" evidence="7">
    <location>
        <begin position="208"/>
        <end position="230"/>
    </location>
</feature>
<feature type="transmembrane region" description="Helical" evidence="7">
    <location>
        <begin position="151"/>
        <end position="170"/>
    </location>
</feature>
<keyword evidence="10" id="KW-1185">Reference proteome</keyword>
<dbReference type="Pfam" id="PF12911">
    <property type="entry name" value="OppC_N"/>
    <property type="match status" value="1"/>
</dbReference>
<evidence type="ECO:0000256" key="4">
    <source>
        <dbReference type="ARBA" id="ARBA00022692"/>
    </source>
</evidence>
<keyword evidence="2 7" id="KW-0813">Transport</keyword>
<proteinExistence type="inferred from homology"/>
<dbReference type="GO" id="GO:0055085">
    <property type="term" value="P:transmembrane transport"/>
    <property type="evidence" value="ECO:0007669"/>
    <property type="project" value="InterPro"/>
</dbReference>
<gene>
    <name evidence="9" type="ORF">HMPREF9333_01553</name>
</gene>
<dbReference type="SUPFAM" id="SSF161098">
    <property type="entry name" value="MetI-like"/>
    <property type="match status" value="1"/>
</dbReference>
<feature type="transmembrane region" description="Helical" evidence="7">
    <location>
        <begin position="29"/>
        <end position="48"/>
    </location>
</feature>
<dbReference type="STRING" id="679200.HMPREF9333_01553"/>
<sequence>MNSSNTKAKAKPGRRIENLIWEFKNNKQAIFSLVYISVILLISIFVVFSPNDPNAIDVTGKLKPPSSLHWFGTDDMGRDYFMRVLYGGRVSLLVGILAMFTSIFIGVGAGMASGYFGGIIDTVLMRFVDVLSSIPWIIMVMVISMVFKKGLISLILVIGVLGWMEIARLIRSEVLSVKERDYIKYAVFIGVNPWRIMFTHILPAVFPTVITASTASIASAIMVESALSFLGKGVSAPMSSWGSLLQSSQKFLQKAPYMAIIPGVFIILTVFSFNKLGEVVRVFAEPRVISGEEDV</sequence>
<evidence type="ECO:0000256" key="5">
    <source>
        <dbReference type="ARBA" id="ARBA00022989"/>
    </source>
</evidence>
<comment type="subcellular location">
    <subcellularLocation>
        <location evidence="1 7">Cell membrane</location>
        <topology evidence="1 7">Multi-pass membrane protein</topology>
    </subcellularLocation>
</comment>
<evidence type="ECO:0000256" key="3">
    <source>
        <dbReference type="ARBA" id="ARBA00022475"/>
    </source>
</evidence>
<dbReference type="Proteomes" id="UP000003011">
    <property type="component" value="Unassembled WGS sequence"/>
</dbReference>
<dbReference type="InterPro" id="IPR000515">
    <property type="entry name" value="MetI-like"/>
</dbReference>
<dbReference type="AlphaFoldDB" id="G5GJ13"/>
<comment type="caution">
    <text evidence="9">The sequence shown here is derived from an EMBL/GenBank/DDBJ whole genome shotgun (WGS) entry which is preliminary data.</text>
</comment>
<evidence type="ECO:0000313" key="9">
    <source>
        <dbReference type="EMBL" id="EHI55417.1"/>
    </source>
</evidence>
<dbReference type="GO" id="GO:0005886">
    <property type="term" value="C:plasma membrane"/>
    <property type="evidence" value="ECO:0007669"/>
    <property type="project" value="UniProtKB-SubCell"/>
</dbReference>
<keyword evidence="3" id="KW-1003">Cell membrane</keyword>
<name>G5GJ13_9FIRM</name>
<accession>G5GJ13</accession>
<dbReference type="PROSITE" id="PS50928">
    <property type="entry name" value="ABC_TM1"/>
    <property type="match status" value="1"/>
</dbReference>
<feature type="transmembrane region" description="Helical" evidence="7">
    <location>
        <begin position="123"/>
        <end position="145"/>
    </location>
</feature>
<dbReference type="PATRIC" id="fig|679200.3.peg.1644"/>
<dbReference type="InterPro" id="IPR035906">
    <property type="entry name" value="MetI-like_sf"/>
</dbReference>
<dbReference type="Pfam" id="PF00528">
    <property type="entry name" value="BPD_transp_1"/>
    <property type="match status" value="1"/>
</dbReference>
<feature type="transmembrane region" description="Helical" evidence="7">
    <location>
        <begin position="90"/>
        <end position="111"/>
    </location>
</feature>
<dbReference type="InterPro" id="IPR050366">
    <property type="entry name" value="BP-dependent_transpt_permease"/>
</dbReference>
<dbReference type="HOGENOM" id="CLU_028518_1_1_9"/>
<keyword evidence="5 7" id="KW-1133">Transmembrane helix</keyword>
<dbReference type="Gene3D" id="1.10.3720.10">
    <property type="entry name" value="MetI-like"/>
    <property type="match status" value="1"/>
</dbReference>
<evidence type="ECO:0000256" key="6">
    <source>
        <dbReference type="ARBA" id="ARBA00023136"/>
    </source>
</evidence>
<keyword evidence="6 7" id="KW-0472">Membrane</keyword>
<evidence type="ECO:0000256" key="7">
    <source>
        <dbReference type="RuleBase" id="RU363032"/>
    </source>
</evidence>
<dbReference type="OrthoDB" id="9797852at2"/>
<evidence type="ECO:0000313" key="10">
    <source>
        <dbReference type="Proteomes" id="UP000003011"/>
    </source>
</evidence>
<dbReference type="InterPro" id="IPR025966">
    <property type="entry name" value="OppC_N"/>
</dbReference>
<protein>
    <recommendedName>
        <fullName evidence="8">ABC transmembrane type-1 domain-containing protein</fullName>
    </recommendedName>
</protein>
<dbReference type="eggNOG" id="COG1173">
    <property type="taxonomic scope" value="Bacteria"/>
</dbReference>
<dbReference type="CDD" id="cd06261">
    <property type="entry name" value="TM_PBP2"/>
    <property type="match status" value="1"/>
</dbReference>
<dbReference type="PANTHER" id="PTHR43386:SF1">
    <property type="entry name" value="D,D-DIPEPTIDE TRANSPORT SYSTEM PERMEASE PROTEIN DDPC-RELATED"/>
    <property type="match status" value="1"/>
</dbReference>
<dbReference type="RefSeq" id="WP_005541266.1">
    <property type="nucleotide sequence ID" value="NZ_JH378833.1"/>
</dbReference>
<evidence type="ECO:0000256" key="2">
    <source>
        <dbReference type="ARBA" id="ARBA00022448"/>
    </source>
</evidence>
<feature type="domain" description="ABC transmembrane type-1" evidence="8">
    <location>
        <begin position="88"/>
        <end position="277"/>
    </location>
</feature>